<dbReference type="Proteomes" id="UP000078397">
    <property type="component" value="Unassembled WGS sequence"/>
</dbReference>
<dbReference type="EMBL" id="LSBJ02000002">
    <property type="protein sequence ID" value="OWT43276.1"/>
    <property type="molecule type" value="Genomic_DNA"/>
</dbReference>
<reference evidence="1 2" key="1">
    <citation type="journal article" date="2016" name="PLoS Pathog.">
        <title>Biosynthesis of antibiotic leucinostatins in bio-control fungus Purpureocillium lilacinum and their inhibition on phytophthora revealed by genome mining.</title>
        <authorList>
            <person name="Wang G."/>
            <person name="Liu Z."/>
            <person name="Lin R."/>
            <person name="Li E."/>
            <person name="Mao Z."/>
            <person name="Ling J."/>
            <person name="Yang Y."/>
            <person name="Yin W.B."/>
            <person name="Xie B."/>
        </authorList>
    </citation>
    <scope>NUCLEOTIDE SEQUENCE [LARGE SCALE GENOMIC DNA]</scope>
    <source>
        <strain evidence="1">170</strain>
    </source>
</reference>
<organism evidence="1 2">
    <name type="scientific">Pochonia chlamydosporia 170</name>
    <dbReference type="NCBI Taxonomy" id="1380566"/>
    <lineage>
        <taxon>Eukaryota</taxon>
        <taxon>Fungi</taxon>
        <taxon>Dikarya</taxon>
        <taxon>Ascomycota</taxon>
        <taxon>Pezizomycotina</taxon>
        <taxon>Sordariomycetes</taxon>
        <taxon>Hypocreomycetidae</taxon>
        <taxon>Hypocreales</taxon>
        <taxon>Clavicipitaceae</taxon>
        <taxon>Pochonia</taxon>
    </lineage>
</organism>
<dbReference type="AlphaFoldDB" id="A0A219AR87"/>
<keyword evidence="2" id="KW-1185">Reference proteome</keyword>
<dbReference type="RefSeq" id="XP_022285714.1">
    <property type="nucleotide sequence ID" value="XM_022429259.1"/>
</dbReference>
<dbReference type="GeneID" id="33936508"/>
<comment type="caution">
    <text evidence="1">The sequence shown here is derived from an EMBL/GenBank/DDBJ whole genome shotgun (WGS) entry which is preliminary data.</text>
</comment>
<gene>
    <name evidence="1" type="ORF">VFPPC_17561</name>
</gene>
<accession>A0A219AR87</accession>
<evidence type="ECO:0000313" key="1">
    <source>
        <dbReference type="EMBL" id="OWT43276.1"/>
    </source>
</evidence>
<name>A0A219AR87_METCM</name>
<dbReference type="KEGG" id="pchm:VFPPC_17561"/>
<protein>
    <submittedName>
        <fullName evidence="1">Uncharacterized protein</fullName>
    </submittedName>
</protein>
<evidence type="ECO:0000313" key="2">
    <source>
        <dbReference type="Proteomes" id="UP000078397"/>
    </source>
</evidence>
<sequence>MRKGHLHFSLLSIIGTFGPEFLHRGLIITRSSRCVCSILETHPSTSSIFHILELLQRHSRFKILLYWPACS</sequence>
<proteinExistence type="predicted"/>